<dbReference type="EMBL" id="ML977355">
    <property type="protein sequence ID" value="KAF2107335.1"/>
    <property type="molecule type" value="Genomic_DNA"/>
</dbReference>
<protein>
    <recommendedName>
        <fullName evidence="3">JmjC domain-containing protein</fullName>
    </recommendedName>
</protein>
<name>A0A6A5YJU6_9PLEO</name>
<sequence length="442" mass="49624">MPPPIFRPRAAVLGSTQLRPCTTQVARDDQPIQHVTSVLNECKSAGTNYLAKLLHQGHIEVLDKETNAKYRKMYGGGDWDVPVLAGHKSFPWARSVPSTEEVQYMIKTDMCTTGSYRLWPTATIGESQVEAARLVTGITEPKFQGQGHSIRNLIAPSLDSWPASNSLAEWEGDGVLRQSTFQATVMPSKGLIDIVHHEQWTVSTLMTGTRVLLVFGPTKKNLDKLRAHYDQLAGDAQLNTWNMINDLEGGIAFVQQAGETAYIAPFCCFASFSIPTSTSAERYITIAANKYLMRLQNLPVYLAWNKLYQDNFQQTRLSEYMKILADDLNRIMGKSIPDCDTSATIIQICQAWDRVKCGVIKACAEIWNEKHREEVFESFETAWLRIMTGENRKDNLCPICAREMVADDTRTQAGKALAHFTFVHWKGVELPEPRTTRSMAAK</sequence>
<evidence type="ECO:0000313" key="2">
    <source>
        <dbReference type="Proteomes" id="UP000799770"/>
    </source>
</evidence>
<reference evidence="1" key="1">
    <citation type="journal article" date="2020" name="Stud. Mycol.">
        <title>101 Dothideomycetes genomes: a test case for predicting lifestyles and emergence of pathogens.</title>
        <authorList>
            <person name="Haridas S."/>
            <person name="Albert R."/>
            <person name="Binder M."/>
            <person name="Bloem J."/>
            <person name="Labutti K."/>
            <person name="Salamov A."/>
            <person name="Andreopoulos B."/>
            <person name="Baker S."/>
            <person name="Barry K."/>
            <person name="Bills G."/>
            <person name="Bluhm B."/>
            <person name="Cannon C."/>
            <person name="Castanera R."/>
            <person name="Culley D."/>
            <person name="Daum C."/>
            <person name="Ezra D."/>
            <person name="Gonzalez J."/>
            <person name="Henrissat B."/>
            <person name="Kuo A."/>
            <person name="Liang C."/>
            <person name="Lipzen A."/>
            <person name="Lutzoni F."/>
            <person name="Magnuson J."/>
            <person name="Mondo S."/>
            <person name="Nolan M."/>
            <person name="Ohm R."/>
            <person name="Pangilinan J."/>
            <person name="Park H.-J."/>
            <person name="Ramirez L."/>
            <person name="Alfaro M."/>
            <person name="Sun H."/>
            <person name="Tritt A."/>
            <person name="Yoshinaga Y."/>
            <person name="Zwiers L.-H."/>
            <person name="Turgeon B."/>
            <person name="Goodwin S."/>
            <person name="Spatafora J."/>
            <person name="Crous P."/>
            <person name="Grigoriev I."/>
        </authorList>
    </citation>
    <scope>NUCLEOTIDE SEQUENCE</scope>
    <source>
        <strain evidence="1">CBS 627.86</strain>
    </source>
</reference>
<dbReference type="OrthoDB" id="3790934at2759"/>
<keyword evidence="2" id="KW-1185">Reference proteome</keyword>
<accession>A0A6A5YJU6</accession>
<dbReference type="Proteomes" id="UP000799770">
    <property type="component" value="Unassembled WGS sequence"/>
</dbReference>
<proteinExistence type="predicted"/>
<gene>
    <name evidence="1" type="ORF">BDV96DRAFT_606661</name>
</gene>
<organism evidence="1 2">
    <name type="scientific">Lophiotrema nucula</name>
    <dbReference type="NCBI Taxonomy" id="690887"/>
    <lineage>
        <taxon>Eukaryota</taxon>
        <taxon>Fungi</taxon>
        <taxon>Dikarya</taxon>
        <taxon>Ascomycota</taxon>
        <taxon>Pezizomycotina</taxon>
        <taxon>Dothideomycetes</taxon>
        <taxon>Pleosporomycetidae</taxon>
        <taxon>Pleosporales</taxon>
        <taxon>Lophiotremataceae</taxon>
        <taxon>Lophiotrema</taxon>
    </lineage>
</organism>
<evidence type="ECO:0008006" key="3">
    <source>
        <dbReference type="Google" id="ProtNLM"/>
    </source>
</evidence>
<evidence type="ECO:0000313" key="1">
    <source>
        <dbReference type="EMBL" id="KAF2107335.1"/>
    </source>
</evidence>
<dbReference type="AlphaFoldDB" id="A0A6A5YJU6"/>